<comment type="caution">
    <text evidence="9">The sequence shown here is derived from an EMBL/GenBank/DDBJ whole genome shotgun (WGS) entry which is preliminary data.</text>
</comment>
<evidence type="ECO:0000256" key="4">
    <source>
        <dbReference type="ARBA" id="ARBA00023136"/>
    </source>
</evidence>
<evidence type="ECO:0000259" key="8">
    <source>
        <dbReference type="Pfam" id="PF20684"/>
    </source>
</evidence>
<reference evidence="9 10" key="1">
    <citation type="submission" date="2024-04" db="EMBL/GenBank/DDBJ databases">
        <title>Phyllosticta paracitricarpa is synonymous to the EU quarantine fungus P. citricarpa based on phylogenomic analyses.</title>
        <authorList>
            <consortium name="Lawrence Berkeley National Laboratory"/>
            <person name="Van Ingen-Buijs V.A."/>
            <person name="Van Westerhoven A.C."/>
            <person name="Haridas S."/>
            <person name="Skiadas P."/>
            <person name="Martin F."/>
            <person name="Groenewald J.Z."/>
            <person name="Crous P.W."/>
            <person name="Seidl M.F."/>
        </authorList>
    </citation>
    <scope>NUCLEOTIDE SEQUENCE [LARGE SCALE GENOMIC DNA]</scope>
    <source>
        <strain evidence="9 10">CBS 122670</strain>
    </source>
</reference>
<gene>
    <name evidence="9" type="ORF">IWX46DRAFT_234628</name>
</gene>
<evidence type="ECO:0000256" key="2">
    <source>
        <dbReference type="ARBA" id="ARBA00022692"/>
    </source>
</evidence>
<accession>A0ABR1LXV0</accession>
<evidence type="ECO:0000256" key="1">
    <source>
        <dbReference type="ARBA" id="ARBA00004141"/>
    </source>
</evidence>
<feature type="transmembrane region" description="Helical" evidence="7">
    <location>
        <begin position="208"/>
        <end position="233"/>
    </location>
</feature>
<dbReference type="InterPro" id="IPR049326">
    <property type="entry name" value="Rhodopsin_dom_fungi"/>
</dbReference>
<name>A0ABR1LXV0_9PEZI</name>
<feature type="transmembrane region" description="Helical" evidence="7">
    <location>
        <begin position="173"/>
        <end position="196"/>
    </location>
</feature>
<feature type="transmembrane region" description="Helical" evidence="7">
    <location>
        <begin position="93"/>
        <end position="114"/>
    </location>
</feature>
<evidence type="ECO:0000256" key="7">
    <source>
        <dbReference type="SAM" id="Phobius"/>
    </source>
</evidence>
<keyword evidence="2 7" id="KW-0812">Transmembrane</keyword>
<proteinExistence type="inferred from homology"/>
<feature type="transmembrane region" description="Helical" evidence="7">
    <location>
        <begin position="42"/>
        <end position="65"/>
    </location>
</feature>
<evidence type="ECO:0000256" key="3">
    <source>
        <dbReference type="ARBA" id="ARBA00022989"/>
    </source>
</evidence>
<keyword evidence="3 7" id="KW-1133">Transmembrane helix</keyword>
<dbReference type="InterPro" id="IPR052337">
    <property type="entry name" value="SAT4-like"/>
</dbReference>
<dbReference type="PANTHER" id="PTHR33048">
    <property type="entry name" value="PTH11-LIKE INTEGRAL MEMBRANE PROTEIN (AFU_ORTHOLOGUE AFUA_5G11245)"/>
    <property type="match status" value="1"/>
</dbReference>
<organism evidence="9 10">
    <name type="scientific">Phyllosticta citricarpa</name>
    <dbReference type="NCBI Taxonomy" id="55181"/>
    <lineage>
        <taxon>Eukaryota</taxon>
        <taxon>Fungi</taxon>
        <taxon>Dikarya</taxon>
        <taxon>Ascomycota</taxon>
        <taxon>Pezizomycotina</taxon>
        <taxon>Dothideomycetes</taxon>
        <taxon>Dothideomycetes incertae sedis</taxon>
        <taxon>Botryosphaeriales</taxon>
        <taxon>Phyllostictaceae</taxon>
        <taxon>Phyllosticta</taxon>
    </lineage>
</organism>
<feature type="region of interest" description="Disordered" evidence="6">
    <location>
        <begin position="290"/>
        <end position="355"/>
    </location>
</feature>
<dbReference type="Pfam" id="PF20684">
    <property type="entry name" value="Fung_rhodopsin"/>
    <property type="match status" value="1"/>
</dbReference>
<feature type="transmembrane region" description="Helical" evidence="7">
    <location>
        <begin position="245"/>
        <end position="269"/>
    </location>
</feature>
<keyword evidence="10" id="KW-1185">Reference proteome</keyword>
<evidence type="ECO:0000313" key="10">
    <source>
        <dbReference type="Proteomes" id="UP001365128"/>
    </source>
</evidence>
<feature type="compositionally biased region" description="Polar residues" evidence="6">
    <location>
        <begin position="290"/>
        <end position="326"/>
    </location>
</feature>
<feature type="compositionally biased region" description="Polar residues" evidence="6">
    <location>
        <begin position="334"/>
        <end position="343"/>
    </location>
</feature>
<comment type="subcellular location">
    <subcellularLocation>
        <location evidence="1">Membrane</location>
        <topology evidence="1">Multi-pass membrane protein</topology>
    </subcellularLocation>
</comment>
<keyword evidence="4 7" id="KW-0472">Membrane</keyword>
<comment type="similarity">
    <text evidence="5">Belongs to the SAT4 family.</text>
</comment>
<feature type="transmembrane region" description="Helical" evidence="7">
    <location>
        <begin position="126"/>
        <end position="147"/>
    </location>
</feature>
<feature type="transmembrane region" description="Helical" evidence="7">
    <location>
        <begin position="6"/>
        <end position="30"/>
    </location>
</feature>
<evidence type="ECO:0000256" key="6">
    <source>
        <dbReference type="SAM" id="MobiDB-lite"/>
    </source>
</evidence>
<evidence type="ECO:0000313" key="9">
    <source>
        <dbReference type="EMBL" id="KAK7538920.1"/>
    </source>
</evidence>
<evidence type="ECO:0000256" key="5">
    <source>
        <dbReference type="ARBA" id="ARBA00038359"/>
    </source>
</evidence>
<dbReference type="Proteomes" id="UP001365128">
    <property type="component" value="Unassembled WGS sequence"/>
</dbReference>
<dbReference type="PANTHER" id="PTHR33048:SF47">
    <property type="entry name" value="INTEGRAL MEMBRANE PROTEIN-RELATED"/>
    <property type="match status" value="1"/>
</dbReference>
<feature type="domain" description="Rhodopsin" evidence="8">
    <location>
        <begin position="30"/>
        <end position="270"/>
    </location>
</feature>
<dbReference type="EMBL" id="JBBPDW010000030">
    <property type="protein sequence ID" value="KAK7538920.1"/>
    <property type="molecule type" value="Genomic_DNA"/>
</dbReference>
<protein>
    <recommendedName>
        <fullName evidence="8">Rhodopsin domain-containing protein</fullName>
    </recommendedName>
</protein>
<sequence length="423" mass="47036">MVNSKMAGLQFTTLITSFLLSSLSTILVLMRLYCNVAVIKRAGVADAMILAAVIITWGITITNVFQVHFGAGAPFTQAEMNIAFLLGTLKSWYAYQILYQVDLLFIKLSILFFYRSISEHRWFRKTVHAAMAFVGAMSIAFILTNAFQCPRPSDAFSMVVFIPGKCSDRETMWIVHASINIFTDLFIVLLPMPLLYRLQITRARRITLMAIFSVGILALISSILRLVNVVLWTRSDDQAESGGRILLFTNIELNGGIMCASFPAIKALFTTAMAKAKDRLSTLGSFNDSYGRSGKSNSKNSRISKMGSRRQSITPGNTVSLQTLKSAKSRTRRISQNLASSTRSRTDQDPNASDECLFIDEPGHSCVECYREEGGPHRHSSGIKRPSSVLLKQNAILKSMSVSQTTSEAASPSQQYYRQHFLR</sequence>